<feature type="domain" description="PAC" evidence="1">
    <location>
        <begin position="139"/>
        <end position="192"/>
    </location>
</feature>
<dbReference type="PROSITE" id="PS50887">
    <property type="entry name" value="GGDEF"/>
    <property type="match status" value="1"/>
</dbReference>
<evidence type="ECO:0000259" key="2">
    <source>
        <dbReference type="PROSITE" id="PS50887"/>
    </source>
</evidence>
<dbReference type="InterPro" id="IPR052155">
    <property type="entry name" value="Biofilm_reg_signaling"/>
</dbReference>
<dbReference type="EMBL" id="AP022595">
    <property type="protein sequence ID" value="BBY57378.1"/>
    <property type="molecule type" value="Genomic_DNA"/>
</dbReference>
<sequence length="353" mass="38651">MQSITGQLDEQSLLARLDDQWPSAVGNAAFTIAAQQEPFWQCMIRVVDAEQGDYLAILRLPDELQASHDAFVTIIENLPDVVTRYSREFRCIYANPALGVATGIPAETRFGKTYAETGAPVALDAEFEAAFQRVVDTGEPIEIAFDYAGPSGVRHYLGRATPEFDHEGRVTSILSVVRDISEVRRLQHQLEQLARTDPLTALLNRRSFTARLGLELDLVQRGQAGLTLLLLDLDNFKDINDRFGHVAGDRVLETVGQVLTEETRPQDVAARLGGDEFCVALINTDADSARDVAQRISRRIRGICGQDGRPLGISASVGVAQAEEQDKTAEDLLSRVDVLLYQVKSSGTTAGTV</sequence>
<dbReference type="InterPro" id="IPR000700">
    <property type="entry name" value="PAS-assoc_C"/>
</dbReference>
<dbReference type="InterPro" id="IPR013656">
    <property type="entry name" value="PAS_4"/>
</dbReference>
<keyword evidence="4" id="KW-1185">Reference proteome</keyword>
<dbReference type="Pfam" id="PF08448">
    <property type="entry name" value="PAS_4"/>
    <property type="match status" value="1"/>
</dbReference>
<gene>
    <name evidence="3" type="ORF">MSAR_05140</name>
</gene>
<dbReference type="PROSITE" id="PS50113">
    <property type="entry name" value="PAC"/>
    <property type="match status" value="1"/>
</dbReference>
<dbReference type="Gene3D" id="3.30.450.20">
    <property type="entry name" value="PAS domain"/>
    <property type="match status" value="1"/>
</dbReference>
<evidence type="ECO:0008006" key="5">
    <source>
        <dbReference type="Google" id="ProtNLM"/>
    </source>
</evidence>
<reference evidence="3 4" key="1">
    <citation type="journal article" date="2019" name="Emerg. Microbes Infect.">
        <title>Comprehensive subspecies identification of 175 nontuberculous mycobacteria species based on 7547 genomic profiles.</title>
        <authorList>
            <person name="Matsumoto Y."/>
            <person name="Kinjo T."/>
            <person name="Motooka D."/>
            <person name="Nabeya D."/>
            <person name="Jung N."/>
            <person name="Uechi K."/>
            <person name="Horii T."/>
            <person name="Iida T."/>
            <person name="Fujita J."/>
            <person name="Nakamura S."/>
        </authorList>
    </citation>
    <scope>NUCLEOTIDE SEQUENCE [LARGE SCALE GENOMIC DNA]</scope>
    <source>
        <strain evidence="3 4">JCM 30395</strain>
    </source>
</reference>
<dbReference type="Gene3D" id="3.30.70.270">
    <property type="match status" value="1"/>
</dbReference>
<dbReference type="CDD" id="cd00130">
    <property type="entry name" value="PAS"/>
    <property type="match status" value="1"/>
</dbReference>
<evidence type="ECO:0000313" key="4">
    <source>
        <dbReference type="Proteomes" id="UP000466445"/>
    </source>
</evidence>
<evidence type="ECO:0000313" key="3">
    <source>
        <dbReference type="EMBL" id="BBY57378.1"/>
    </source>
</evidence>
<dbReference type="Proteomes" id="UP000466445">
    <property type="component" value="Chromosome"/>
</dbReference>
<feature type="domain" description="GGDEF" evidence="2">
    <location>
        <begin position="224"/>
        <end position="353"/>
    </location>
</feature>
<dbReference type="InterPro" id="IPR035965">
    <property type="entry name" value="PAS-like_dom_sf"/>
</dbReference>
<dbReference type="NCBIfam" id="TIGR00254">
    <property type="entry name" value="GGDEF"/>
    <property type="match status" value="1"/>
</dbReference>
<dbReference type="CDD" id="cd01949">
    <property type="entry name" value="GGDEF"/>
    <property type="match status" value="1"/>
</dbReference>
<organism evidence="3 4">
    <name type="scientific">Mycolicibacterium sarraceniae</name>
    <dbReference type="NCBI Taxonomy" id="1534348"/>
    <lineage>
        <taxon>Bacteria</taxon>
        <taxon>Bacillati</taxon>
        <taxon>Actinomycetota</taxon>
        <taxon>Actinomycetes</taxon>
        <taxon>Mycobacteriales</taxon>
        <taxon>Mycobacteriaceae</taxon>
        <taxon>Mycolicibacterium</taxon>
    </lineage>
</organism>
<evidence type="ECO:0000259" key="1">
    <source>
        <dbReference type="PROSITE" id="PS50113"/>
    </source>
</evidence>
<dbReference type="PANTHER" id="PTHR44757:SF2">
    <property type="entry name" value="BIOFILM ARCHITECTURE MAINTENANCE PROTEIN MBAA"/>
    <property type="match status" value="1"/>
</dbReference>
<dbReference type="AlphaFoldDB" id="A0A7I7SKV5"/>
<dbReference type="SUPFAM" id="SSF55073">
    <property type="entry name" value="Nucleotide cyclase"/>
    <property type="match status" value="1"/>
</dbReference>
<dbReference type="SUPFAM" id="SSF55785">
    <property type="entry name" value="PYP-like sensor domain (PAS domain)"/>
    <property type="match status" value="1"/>
</dbReference>
<dbReference type="InterPro" id="IPR000014">
    <property type="entry name" value="PAS"/>
</dbReference>
<dbReference type="InterPro" id="IPR000160">
    <property type="entry name" value="GGDEF_dom"/>
</dbReference>
<dbReference type="InterPro" id="IPR029787">
    <property type="entry name" value="Nucleotide_cyclase"/>
</dbReference>
<dbReference type="SMART" id="SM00267">
    <property type="entry name" value="GGDEF"/>
    <property type="match status" value="1"/>
</dbReference>
<accession>A0A7I7SKV5</accession>
<dbReference type="FunFam" id="3.30.70.270:FF:000001">
    <property type="entry name" value="Diguanylate cyclase domain protein"/>
    <property type="match status" value="1"/>
</dbReference>
<protein>
    <recommendedName>
        <fullName evidence="5">Diguanylate cyclase</fullName>
    </recommendedName>
</protein>
<proteinExistence type="predicted"/>
<dbReference type="Pfam" id="PF00990">
    <property type="entry name" value="GGDEF"/>
    <property type="match status" value="1"/>
</dbReference>
<dbReference type="InterPro" id="IPR043128">
    <property type="entry name" value="Rev_trsase/Diguanyl_cyclase"/>
</dbReference>
<dbReference type="PANTHER" id="PTHR44757">
    <property type="entry name" value="DIGUANYLATE CYCLASE DGCP"/>
    <property type="match status" value="1"/>
</dbReference>
<dbReference type="NCBIfam" id="TIGR00229">
    <property type="entry name" value="sensory_box"/>
    <property type="match status" value="1"/>
</dbReference>
<dbReference type="SMART" id="SM00091">
    <property type="entry name" value="PAS"/>
    <property type="match status" value="1"/>
</dbReference>
<dbReference type="KEGG" id="msar:MSAR_05140"/>
<name>A0A7I7SKV5_9MYCO</name>